<evidence type="ECO:0000313" key="4">
    <source>
        <dbReference type="EMBL" id="KAK1428819.1"/>
    </source>
</evidence>
<dbReference type="PANTHER" id="PTHR48027">
    <property type="entry name" value="HETEROGENEOUS NUCLEAR RIBONUCLEOPROTEIN 87F-RELATED"/>
    <property type="match status" value="1"/>
</dbReference>
<dbReference type="InterPro" id="IPR000504">
    <property type="entry name" value="RRM_dom"/>
</dbReference>
<dbReference type="InterPro" id="IPR035979">
    <property type="entry name" value="RBD_domain_sf"/>
</dbReference>
<dbReference type="Pfam" id="PF00076">
    <property type="entry name" value="RRM_1"/>
    <property type="match status" value="2"/>
</dbReference>
<evidence type="ECO:0000313" key="5">
    <source>
        <dbReference type="Proteomes" id="UP001229421"/>
    </source>
</evidence>
<comment type="caution">
    <text evidence="4">The sequence shown here is derived from an EMBL/GenBank/DDBJ whole genome shotgun (WGS) entry which is preliminary data.</text>
</comment>
<dbReference type="SUPFAM" id="SSF54928">
    <property type="entry name" value="RNA-binding domain, RBD"/>
    <property type="match status" value="3"/>
</dbReference>
<proteinExistence type="predicted"/>
<evidence type="ECO:0000259" key="3">
    <source>
        <dbReference type="PROSITE" id="PS50102"/>
    </source>
</evidence>
<dbReference type="InterPro" id="IPR012677">
    <property type="entry name" value="Nucleotide-bd_a/b_plait_sf"/>
</dbReference>
<reference evidence="4" key="1">
    <citation type="journal article" date="2023" name="bioRxiv">
        <title>Improved chromosome-level genome assembly for marigold (Tagetes erecta).</title>
        <authorList>
            <person name="Jiang F."/>
            <person name="Yuan L."/>
            <person name="Wang S."/>
            <person name="Wang H."/>
            <person name="Xu D."/>
            <person name="Wang A."/>
            <person name="Fan W."/>
        </authorList>
    </citation>
    <scope>NUCLEOTIDE SEQUENCE</scope>
    <source>
        <strain evidence="4">WSJ</strain>
        <tissue evidence="4">Leaf</tissue>
    </source>
</reference>
<dbReference type="EMBL" id="JAUHHV010000004">
    <property type="protein sequence ID" value="KAK1428819.1"/>
    <property type="molecule type" value="Genomic_DNA"/>
</dbReference>
<keyword evidence="1 2" id="KW-0694">RNA-binding</keyword>
<accession>A0AAD8KSN8</accession>
<feature type="domain" description="RRM" evidence="3">
    <location>
        <begin position="67"/>
        <end position="135"/>
    </location>
</feature>
<name>A0AAD8KSN8_TARER</name>
<evidence type="ECO:0000256" key="1">
    <source>
        <dbReference type="ARBA" id="ARBA00022884"/>
    </source>
</evidence>
<sequence>MEDLKKRKLEGRNNGEITKNVSEQHLRSLLDPLAKTHLVDLLSKFGCQYPSIAEEIKSVASADPANRKLFVRGLAWTTTTETLCAAFLEHGEIEEGAVITDKASGKSRGYGFITYKDIVSTRKALEAPSKLIDGRMAVCTLACEGVSTTSSSDQAQRKLYIGGLSPETTSEMLLLFFQKHGDIEEGSVAYDKETNKSRGFGFITYKTVEAAKKAIDDPQKTLGGLSVTVKLADNQKNKVAQAQAGMVPAHMAGYAESAKPHPNPNIGYTYPGVIPYPRQPPHAASHLQYSMQPQMSYTRYTPREESMGPSATPPMSLAGYPYYYNKYGFGFITYKTVEAAKKAIDDPQKTLGGLSVTVKLADNQKNKVAQAQAGMVPAHMAGYAESAKPHPNPNIGYTYPGVIPYPRQPPHAASHLQYSMQPQMSYTRYTPREESMGPSATPPMSLAGYHYYYNK</sequence>
<dbReference type="SMART" id="SM00360">
    <property type="entry name" value="RRM"/>
    <property type="match status" value="2"/>
</dbReference>
<feature type="domain" description="RRM" evidence="3">
    <location>
        <begin position="157"/>
        <end position="244"/>
    </location>
</feature>
<evidence type="ECO:0000256" key="2">
    <source>
        <dbReference type="PROSITE-ProRule" id="PRU00176"/>
    </source>
</evidence>
<dbReference type="Proteomes" id="UP001229421">
    <property type="component" value="Unassembled WGS sequence"/>
</dbReference>
<dbReference type="AlphaFoldDB" id="A0AAD8KSN8"/>
<organism evidence="4 5">
    <name type="scientific">Tagetes erecta</name>
    <name type="common">African marigold</name>
    <dbReference type="NCBI Taxonomy" id="13708"/>
    <lineage>
        <taxon>Eukaryota</taxon>
        <taxon>Viridiplantae</taxon>
        <taxon>Streptophyta</taxon>
        <taxon>Embryophyta</taxon>
        <taxon>Tracheophyta</taxon>
        <taxon>Spermatophyta</taxon>
        <taxon>Magnoliopsida</taxon>
        <taxon>eudicotyledons</taxon>
        <taxon>Gunneridae</taxon>
        <taxon>Pentapetalae</taxon>
        <taxon>asterids</taxon>
        <taxon>campanulids</taxon>
        <taxon>Asterales</taxon>
        <taxon>Asteraceae</taxon>
        <taxon>Asteroideae</taxon>
        <taxon>Heliantheae alliance</taxon>
        <taxon>Tageteae</taxon>
        <taxon>Tagetes</taxon>
    </lineage>
</organism>
<dbReference type="InterPro" id="IPR052462">
    <property type="entry name" value="SLIRP/GR-RBP-like"/>
</dbReference>
<keyword evidence="5" id="KW-1185">Reference proteome</keyword>
<dbReference type="GO" id="GO:0003723">
    <property type="term" value="F:RNA binding"/>
    <property type="evidence" value="ECO:0007669"/>
    <property type="project" value="UniProtKB-UniRule"/>
</dbReference>
<dbReference type="PROSITE" id="PS50102">
    <property type="entry name" value="RRM"/>
    <property type="match status" value="2"/>
</dbReference>
<gene>
    <name evidence="4" type="ORF">QVD17_17659</name>
</gene>
<protein>
    <recommendedName>
        <fullName evidence="3">RRM domain-containing protein</fullName>
    </recommendedName>
</protein>
<dbReference type="Gene3D" id="3.30.70.330">
    <property type="match status" value="3"/>
</dbReference>